<feature type="compositionally biased region" description="Basic and acidic residues" evidence="14">
    <location>
        <begin position="240"/>
        <end position="252"/>
    </location>
</feature>
<dbReference type="InterPro" id="IPR041492">
    <property type="entry name" value="HAD_2"/>
</dbReference>
<evidence type="ECO:0000256" key="13">
    <source>
        <dbReference type="HAMAP-Rule" id="MF_00495"/>
    </source>
</evidence>
<dbReference type="SFLD" id="SFLDS00003">
    <property type="entry name" value="Haloacid_Dehalogenase"/>
    <property type="match status" value="1"/>
</dbReference>
<reference evidence="15 16" key="1">
    <citation type="submission" date="2020-04" db="EMBL/GenBank/DDBJ databases">
        <authorList>
            <person name="De Canck E."/>
        </authorList>
    </citation>
    <scope>NUCLEOTIDE SEQUENCE [LARGE SCALE GENOMIC DNA]</scope>
    <source>
        <strain evidence="15 16">LMG 29739</strain>
    </source>
</reference>
<dbReference type="GO" id="GO:0046872">
    <property type="term" value="F:metal ion binding"/>
    <property type="evidence" value="ECO:0007669"/>
    <property type="project" value="UniProtKB-KW"/>
</dbReference>
<evidence type="ECO:0000313" key="16">
    <source>
        <dbReference type="Proteomes" id="UP000494329"/>
    </source>
</evidence>
<dbReference type="InterPro" id="IPR050155">
    <property type="entry name" value="HAD-like_hydrolase_sf"/>
</dbReference>
<feature type="binding site" evidence="13">
    <location>
        <position position="24"/>
    </location>
    <ligand>
        <name>Mg(2+)</name>
        <dbReference type="ChEBI" id="CHEBI:18420"/>
    </ligand>
</feature>
<dbReference type="InterPro" id="IPR023214">
    <property type="entry name" value="HAD_sf"/>
</dbReference>
<dbReference type="InterPro" id="IPR037512">
    <property type="entry name" value="PGPase_prok"/>
</dbReference>
<dbReference type="PANTHER" id="PTHR43434:SF1">
    <property type="entry name" value="PHOSPHOGLYCOLATE PHOSPHATASE"/>
    <property type="match status" value="1"/>
</dbReference>
<evidence type="ECO:0000313" key="15">
    <source>
        <dbReference type="EMBL" id="CAB3762598.1"/>
    </source>
</evidence>
<dbReference type="AlphaFoldDB" id="A0A6J5E7V7"/>
<dbReference type="NCBIfam" id="TIGR01449">
    <property type="entry name" value="PGP_bact"/>
    <property type="match status" value="1"/>
</dbReference>
<keyword evidence="11 13" id="KW-0119">Carbohydrate metabolism</keyword>
<dbReference type="Pfam" id="PF13419">
    <property type="entry name" value="HAD_2"/>
    <property type="match status" value="1"/>
</dbReference>
<dbReference type="NCBIfam" id="NF009695">
    <property type="entry name" value="PRK13222.1-2"/>
    <property type="match status" value="1"/>
</dbReference>
<evidence type="ECO:0000256" key="11">
    <source>
        <dbReference type="ARBA" id="ARBA00023277"/>
    </source>
</evidence>
<dbReference type="SFLD" id="SFLDG01135">
    <property type="entry name" value="C1.5.6:_HAD__Beta-PGM__Phospha"/>
    <property type="match status" value="1"/>
</dbReference>
<comment type="cofactor">
    <cofactor evidence="2 13">
        <name>Mg(2+)</name>
        <dbReference type="ChEBI" id="CHEBI:18420"/>
    </cofactor>
</comment>
<sequence>MTTTPPRYAAPVLSAPRIAAAIIDLDGTMVDTADDFTAGLNGMLAQLDAEETSREEVIDYVGKGSEHLIRSVLAPRFAADHAQERFDEALAIYQAEYAKINGSHTRLYPDVEAGLAALRDAGLKLACVTNKPHRFAVELLKQYKLFPLFSVVIGGDSVGKKKPDPLPMLAACDAMQVSPQAAIAIGDSENDALAGRAAGMATLTLPYGYNHDQAVQTIRSDGIVSTLLEAAKVIAAHNQAKPEAKPEAKLDAKSAVSRSA</sequence>
<dbReference type="PRINTS" id="PR00413">
    <property type="entry name" value="HADHALOGNASE"/>
</dbReference>
<dbReference type="Gene3D" id="1.10.150.240">
    <property type="entry name" value="Putative phosphatase, domain 2"/>
    <property type="match status" value="1"/>
</dbReference>
<evidence type="ECO:0000256" key="4">
    <source>
        <dbReference type="ARBA" id="ARBA00006171"/>
    </source>
</evidence>
<dbReference type="GO" id="GO:0006281">
    <property type="term" value="P:DNA repair"/>
    <property type="evidence" value="ECO:0007669"/>
    <property type="project" value="TreeGrafter"/>
</dbReference>
<dbReference type="SUPFAM" id="SSF56784">
    <property type="entry name" value="HAD-like"/>
    <property type="match status" value="1"/>
</dbReference>
<dbReference type="InterPro" id="IPR023198">
    <property type="entry name" value="PGP-like_dom2"/>
</dbReference>
<evidence type="ECO:0000256" key="12">
    <source>
        <dbReference type="ARBA" id="ARBA00059247"/>
    </source>
</evidence>
<dbReference type="NCBIfam" id="TIGR01549">
    <property type="entry name" value="HAD-SF-IA-v1"/>
    <property type="match status" value="1"/>
</dbReference>
<evidence type="ECO:0000256" key="5">
    <source>
        <dbReference type="ARBA" id="ARBA00011233"/>
    </source>
</evidence>
<keyword evidence="7" id="KW-0113">Calvin cycle</keyword>
<dbReference type="GO" id="GO:0046295">
    <property type="term" value="P:glycolate biosynthetic process"/>
    <property type="evidence" value="ECO:0007669"/>
    <property type="project" value="UniProtKB-UniRule"/>
</dbReference>
<comment type="catalytic activity">
    <reaction evidence="1 13">
        <text>2-phosphoglycolate + H2O = glycolate + phosphate</text>
        <dbReference type="Rhea" id="RHEA:14369"/>
        <dbReference type="ChEBI" id="CHEBI:15377"/>
        <dbReference type="ChEBI" id="CHEBI:29805"/>
        <dbReference type="ChEBI" id="CHEBI:43474"/>
        <dbReference type="ChEBI" id="CHEBI:58033"/>
        <dbReference type="EC" id="3.1.3.18"/>
    </reaction>
</comment>
<dbReference type="HAMAP" id="MF_00495">
    <property type="entry name" value="GPH_hydrolase_bact"/>
    <property type="match status" value="1"/>
</dbReference>
<evidence type="ECO:0000256" key="3">
    <source>
        <dbReference type="ARBA" id="ARBA00004818"/>
    </source>
</evidence>
<dbReference type="Gene3D" id="3.40.50.1000">
    <property type="entry name" value="HAD superfamily/HAD-like"/>
    <property type="match status" value="1"/>
</dbReference>
<gene>
    <name evidence="15" type="primary">cbbZP</name>
    <name evidence="15" type="ORF">LMG29739_03904</name>
</gene>
<evidence type="ECO:0000256" key="7">
    <source>
        <dbReference type="ARBA" id="ARBA00022567"/>
    </source>
</evidence>
<dbReference type="EC" id="3.1.3.18" evidence="6 13"/>
<dbReference type="RefSeq" id="WP_175112721.1">
    <property type="nucleotide sequence ID" value="NZ_CADIKF010000032.1"/>
</dbReference>
<accession>A0A6J5E7V7</accession>
<dbReference type="SFLD" id="SFLDG01129">
    <property type="entry name" value="C1.5:_HAD__Beta-PGM__Phosphata"/>
    <property type="match status" value="1"/>
</dbReference>
<name>A0A6J5E7V7_9BURK</name>
<proteinExistence type="inferred from homology"/>
<dbReference type="GO" id="GO:0019253">
    <property type="term" value="P:reductive pentose-phosphate cycle"/>
    <property type="evidence" value="ECO:0007669"/>
    <property type="project" value="UniProtKB-KW"/>
</dbReference>
<keyword evidence="10 13" id="KW-0460">Magnesium</keyword>
<keyword evidence="8 13" id="KW-0479">Metal-binding</keyword>
<feature type="region of interest" description="Disordered" evidence="14">
    <location>
        <begin position="238"/>
        <end position="260"/>
    </location>
</feature>
<organism evidence="15 16">
    <name type="scientific">Paraburkholderia solisilvae</name>
    <dbReference type="NCBI Taxonomy" id="624376"/>
    <lineage>
        <taxon>Bacteria</taxon>
        <taxon>Pseudomonadati</taxon>
        <taxon>Pseudomonadota</taxon>
        <taxon>Betaproteobacteria</taxon>
        <taxon>Burkholderiales</taxon>
        <taxon>Burkholderiaceae</taxon>
        <taxon>Paraburkholderia</taxon>
    </lineage>
</organism>
<dbReference type="InterPro" id="IPR006439">
    <property type="entry name" value="HAD-SF_hydro_IA"/>
</dbReference>
<dbReference type="Proteomes" id="UP000494329">
    <property type="component" value="Unassembled WGS sequence"/>
</dbReference>
<evidence type="ECO:0000256" key="9">
    <source>
        <dbReference type="ARBA" id="ARBA00022801"/>
    </source>
</evidence>
<dbReference type="FunFam" id="3.40.50.1000:FF:000022">
    <property type="entry name" value="Phosphoglycolate phosphatase"/>
    <property type="match status" value="1"/>
</dbReference>
<protein>
    <recommendedName>
        <fullName evidence="6 13">Phosphoglycolate phosphatase</fullName>
        <shortName evidence="13">PGP</shortName>
        <shortName evidence="13">PGPase</shortName>
        <ecNumber evidence="6 13">3.1.3.18</ecNumber>
    </recommendedName>
</protein>
<dbReference type="GO" id="GO:0005829">
    <property type="term" value="C:cytosol"/>
    <property type="evidence" value="ECO:0007669"/>
    <property type="project" value="TreeGrafter"/>
</dbReference>
<comment type="subunit">
    <text evidence="5">Homotrimer.</text>
</comment>
<evidence type="ECO:0000256" key="2">
    <source>
        <dbReference type="ARBA" id="ARBA00001946"/>
    </source>
</evidence>
<comment type="pathway">
    <text evidence="3 13">Organic acid metabolism; glycolate biosynthesis; glycolate from 2-phosphoglycolate: step 1/1.</text>
</comment>
<feature type="binding site" evidence="13">
    <location>
        <position position="187"/>
    </location>
    <ligand>
        <name>Mg(2+)</name>
        <dbReference type="ChEBI" id="CHEBI:18420"/>
    </ligand>
</feature>
<evidence type="ECO:0000256" key="10">
    <source>
        <dbReference type="ARBA" id="ARBA00022842"/>
    </source>
</evidence>
<comment type="similarity">
    <text evidence="4 13">Belongs to the HAD-like hydrolase superfamily. CbbY/CbbZ/Gph/YieH family.</text>
</comment>
<feature type="binding site" evidence="13">
    <location>
        <position position="26"/>
    </location>
    <ligand>
        <name>Mg(2+)</name>
        <dbReference type="ChEBI" id="CHEBI:18420"/>
    </ligand>
</feature>
<keyword evidence="16" id="KW-1185">Reference proteome</keyword>
<dbReference type="GO" id="GO:0008967">
    <property type="term" value="F:phosphoglycolate phosphatase activity"/>
    <property type="evidence" value="ECO:0007669"/>
    <property type="project" value="UniProtKB-UniRule"/>
</dbReference>
<evidence type="ECO:0000256" key="14">
    <source>
        <dbReference type="SAM" id="MobiDB-lite"/>
    </source>
</evidence>
<comment type="function">
    <text evidence="12 13">Specifically catalyzes the dephosphorylation of 2-phosphoglycolate. Is involved in the dissimilation of the intracellular 2-phosphoglycolate formed during the DNA repair of 3'-phosphoglycolate ends, a major class of DNA lesions induced by oxidative stress.</text>
</comment>
<feature type="active site" description="Nucleophile" evidence="13">
    <location>
        <position position="24"/>
    </location>
</feature>
<keyword evidence="9 13" id="KW-0378">Hydrolase</keyword>
<evidence type="ECO:0000256" key="1">
    <source>
        <dbReference type="ARBA" id="ARBA00000830"/>
    </source>
</evidence>
<dbReference type="UniPathway" id="UPA00865">
    <property type="reaction ID" value="UER00834"/>
</dbReference>
<dbReference type="NCBIfam" id="TIGR01509">
    <property type="entry name" value="HAD-SF-IA-v3"/>
    <property type="match status" value="1"/>
</dbReference>
<dbReference type="PANTHER" id="PTHR43434">
    <property type="entry name" value="PHOSPHOGLYCOLATE PHOSPHATASE"/>
    <property type="match status" value="1"/>
</dbReference>
<dbReference type="EMBL" id="CADIKF010000032">
    <property type="protein sequence ID" value="CAB3762598.1"/>
    <property type="molecule type" value="Genomic_DNA"/>
</dbReference>
<evidence type="ECO:0000256" key="8">
    <source>
        <dbReference type="ARBA" id="ARBA00022723"/>
    </source>
</evidence>
<dbReference type="InterPro" id="IPR036412">
    <property type="entry name" value="HAD-like_sf"/>
</dbReference>
<evidence type="ECO:0000256" key="6">
    <source>
        <dbReference type="ARBA" id="ARBA00013078"/>
    </source>
</evidence>